<keyword evidence="1" id="KW-1133">Transmembrane helix</keyword>
<reference evidence="2" key="2">
    <citation type="submission" date="2020-07" db="EMBL/GenBank/DDBJ databases">
        <authorList>
            <person name="Vera ALvarez R."/>
            <person name="Arias-Moreno D.M."/>
            <person name="Jimenez-Jacinto V."/>
            <person name="Jimenez-Bremont J.F."/>
            <person name="Swaminathan K."/>
            <person name="Moose S.P."/>
            <person name="Guerrero-Gonzalez M.L."/>
            <person name="Marino-Ramirez L."/>
            <person name="Landsman D."/>
            <person name="Rodriguez-Kessler M."/>
            <person name="Delgado-Sanchez P."/>
        </authorList>
    </citation>
    <scope>NUCLEOTIDE SEQUENCE</scope>
    <source>
        <tissue evidence="2">Cladode</tissue>
    </source>
</reference>
<reference evidence="2" key="1">
    <citation type="journal article" date="2013" name="J. Plant Res.">
        <title>Effect of fungi and light on seed germination of three Opuntia species from semiarid lands of central Mexico.</title>
        <authorList>
            <person name="Delgado-Sanchez P."/>
            <person name="Jimenez-Bremont J.F."/>
            <person name="Guerrero-Gonzalez Mde L."/>
            <person name="Flores J."/>
        </authorList>
    </citation>
    <scope>NUCLEOTIDE SEQUENCE</scope>
    <source>
        <tissue evidence="2">Cladode</tissue>
    </source>
</reference>
<dbReference type="EMBL" id="GISG01278060">
    <property type="protein sequence ID" value="MBA4678090.1"/>
    <property type="molecule type" value="Transcribed_RNA"/>
</dbReference>
<sequence>MCLRFQAKQEAPPRKRRFFWMSMILYGWSFSIYIILMLLKGCMKSCQNCRRIKLHNLIFQEIAMAFQHLTCRRSSKVYHNILNNGISLVCTERLLLRSIRLLKSKGLKMSFSWNKI</sequence>
<evidence type="ECO:0000256" key="1">
    <source>
        <dbReference type="SAM" id="Phobius"/>
    </source>
</evidence>
<name>A0A7C9AYG5_OPUST</name>
<proteinExistence type="predicted"/>
<accession>A0A7C9AYG5</accession>
<dbReference type="AlphaFoldDB" id="A0A7C9AYG5"/>
<evidence type="ECO:0000313" key="2">
    <source>
        <dbReference type="EMBL" id="MBA4678090.1"/>
    </source>
</evidence>
<organism evidence="2">
    <name type="scientific">Opuntia streptacantha</name>
    <name type="common">Prickly pear cactus</name>
    <name type="synonym">Opuntia cardona</name>
    <dbReference type="NCBI Taxonomy" id="393608"/>
    <lineage>
        <taxon>Eukaryota</taxon>
        <taxon>Viridiplantae</taxon>
        <taxon>Streptophyta</taxon>
        <taxon>Embryophyta</taxon>
        <taxon>Tracheophyta</taxon>
        <taxon>Spermatophyta</taxon>
        <taxon>Magnoliopsida</taxon>
        <taxon>eudicotyledons</taxon>
        <taxon>Gunneridae</taxon>
        <taxon>Pentapetalae</taxon>
        <taxon>Caryophyllales</taxon>
        <taxon>Cactineae</taxon>
        <taxon>Cactaceae</taxon>
        <taxon>Opuntioideae</taxon>
        <taxon>Opuntia</taxon>
    </lineage>
</organism>
<protein>
    <submittedName>
        <fullName evidence="2">Uncharacterized protein</fullName>
    </submittedName>
</protein>
<keyword evidence="1" id="KW-0472">Membrane</keyword>
<feature type="transmembrane region" description="Helical" evidence="1">
    <location>
        <begin position="18"/>
        <end position="39"/>
    </location>
</feature>
<keyword evidence="1" id="KW-0812">Transmembrane</keyword>